<feature type="transmembrane region" description="Helical" evidence="10">
    <location>
        <begin position="24"/>
        <end position="46"/>
    </location>
</feature>
<dbReference type="PANTHER" id="PTHR11351:SF33">
    <property type="entry name" value="DELTA-9 FATTY ACID DESATURASE, DESA"/>
    <property type="match status" value="1"/>
</dbReference>
<evidence type="ECO:0000256" key="10">
    <source>
        <dbReference type="SAM" id="Phobius"/>
    </source>
</evidence>
<evidence type="ECO:0000256" key="5">
    <source>
        <dbReference type="ARBA" id="ARBA00022989"/>
    </source>
</evidence>
<dbReference type="InterPro" id="IPR015876">
    <property type="entry name" value="Acyl-CoA_DS"/>
</dbReference>
<keyword evidence="9 10" id="KW-0472">Membrane</keyword>
<evidence type="ECO:0000256" key="2">
    <source>
        <dbReference type="ARBA" id="ARBA00008749"/>
    </source>
</evidence>
<evidence type="ECO:0000256" key="6">
    <source>
        <dbReference type="ARBA" id="ARBA00023002"/>
    </source>
</evidence>
<dbReference type="InterPro" id="IPR005804">
    <property type="entry name" value="FA_desaturase_dom"/>
</dbReference>
<dbReference type="Pfam" id="PF00487">
    <property type="entry name" value="FA_desaturase"/>
    <property type="match status" value="1"/>
</dbReference>
<feature type="domain" description="Fatty acid desaturase" evidence="11">
    <location>
        <begin position="24"/>
        <end position="227"/>
    </location>
</feature>
<comment type="subcellular location">
    <subcellularLocation>
        <location evidence="1">Membrane</location>
        <topology evidence="1">Multi-pass membrane protein</topology>
    </subcellularLocation>
</comment>
<evidence type="ECO:0000256" key="9">
    <source>
        <dbReference type="ARBA" id="ARBA00023136"/>
    </source>
</evidence>
<proteinExistence type="inferred from homology"/>
<keyword evidence="8" id="KW-0443">Lipid metabolism</keyword>
<sequence>MNELLIVRDALLELLSQGLSAASAWQIVVYTLVVTHLTILGVTIFLHRAQAHRALDLGPIPSHFFRFWLWLTTGLVTKEFVAVHRKHHAKCETEEDPHSPQTRGLKALLLTGVELYRAEAKNKETLAKYGTGTPNDWIERNLYTRFSWEGIVLMALINLALFGAIGLTIWAIQMVWIPVWATGVINGIGHYWGYRNFEAQDASTNVSPWGLWIGGEELHNNHHTYPTSAKFSVKPFEIDIGWGYIRAFELLGWAKVRKTAPQLRMGDLKAVADKDTLEAIIANRYEIMASYGRNLKAACTQELNRLKEQGEQHSAKWQQFKLAKRWLHRDADHIPEDVQRDLAGVRAASPALDKLLVMREELRQLWTRTNVSAEQLVKDLQQWCKVAEESGIAELRSFSMSLRAARA</sequence>
<evidence type="ECO:0000256" key="4">
    <source>
        <dbReference type="ARBA" id="ARBA00022832"/>
    </source>
</evidence>
<keyword evidence="14" id="KW-1185">Reference proteome</keyword>
<name>A0ABU3PA00_9BURK</name>
<evidence type="ECO:0000259" key="12">
    <source>
        <dbReference type="Pfam" id="PF01610"/>
    </source>
</evidence>
<evidence type="ECO:0000313" key="14">
    <source>
        <dbReference type="Proteomes" id="UP001246372"/>
    </source>
</evidence>
<evidence type="ECO:0000256" key="8">
    <source>
        <dbReference type="ARBA" id="ARBA00023098"/>
    </source>
</evidence>
<dbReference type="RefSeq" id="WP_315649413.1">
    <property type="nucleotide sequence ID" value="NZ_JAVXZY010000002.1"/>
</dbReference>
<dbReference type="Pfam" id="PF01610">
    <property type="entry name" value="DDE_Tnp_ISL3"/>
    <property type="match status" value="1"/>
</dbReference>
<evidence type="ECO:0000259" key="11">
    <source>
        <dbReference type="Pfam" id="PF00487"/>
    </source>
</evidence>
<organism evidence="13 14">
    <name type="scientific">Roseateles aquae</name>
    <dbReference type="NCBI Taxonomy" id="3077235"/>
    <lineage>
        <taxon>Bacteria</taxon>
        <taxon>Pseudomonadati</taxon>
        <taxon>Pseudomonadota</taxon>
        <taxon>Betaproteobacteria</taxon>
        <taxon>Burkholderiales</taxon>
        <taxon>Sphaerotilaceae</taxon>
        <taxon>Roseateles</taxon>
    </lineage>
</organism>
<evidence type="ECO:0000256" key="3">
    <source>
        <dbReference type="ARBA" id="ARBA00022692"/>
    </source>
</evidence>
<accession>A0ABU3PA00</accession>
<dbReference type="EC" id="1.14.19.-" evidence="13"/>
<keyword evidence="3 10" id="KW-0812">Transmembrane</keyword>
<keyword evidence="6 13" id="KW-0560">Oxidoreductase</keyword>
<dbReference type="InterPro" id="IPR002560">
    <property type="entry name" value="Transposase_DDE"/>
</dbReference>
<dbReference type="Proteomes" id="UP001246372">
    <property type="component" value="Unassembled WGS sequence"/>
</dbReference>
<gene>
    <name evidence="13" type="ORF">RQP53_06520</name>
</gene>
<comment type="similarity">
    <text evidence="2">Belongs to the fatty acid desaturase type 2 family.</text>
</comment>
<evidence type="ECO:0000313" key="13">
    <source>
        <dbReference type="EMBL" id="MDT8998918.1"/>
    </source>
</evidence>
<feature type="domain" description="Transposase IS204/IS1001/IS1096/IS1165 DDE" evidence="12">
    <location>
        <begin position="279"/>
        <end position="404"/>
    </location>
</feature>
<keyword evidence="4" id="KW-0276">Fatty acid metabolism</keyword>
<protein>
    <submittedName>
        <fullName evidence="13">Fatty acid desaturase</fullName>
        <ecNumber evidence="13">1.14.19.-</ecNumber>
    </submittedName>
</protein>
<evidence type="ECO:0000256" key="1">
    <source>
        <dbReference type="ARBA" id="ARBA00004141"/>
    </source>
</evidence>
<reference evidence="13" key="1">
    <citation type="submission" date="2023-09" db="EMBL/GenBank/DDBJ databases">
        <title>Paucibacter sp. APW11 Genome sequencing and assembly.</title>
        <authorList>
            <person name="Kim I."/>
        </authorList>
    </citation>
    <scope>NUCLEOTIDE SEQUENCE</scope>
    <source>
        <strain evidence="13">APW11</strain>
    </source>
</reference>
<dbReference type="EMBL" id="JAVXZY010000002">
    <property type="protein sequence ID" value="MDT8998918.1"/>
    <property type="molecule type" value="Genomic_DNA"/>
</dbReference>
<dbReference type="PANTHER" id="PTHR11351">
    <property type="entry name" value="ACYL-COA DESATURASE"/>
    <property type="match status" value="1"/>
</dbReference>
<dbReference type="CDD" id="cd03505">
    <property type="entry name" value="Delta9-FADS-like"/>
    <property type="match status" value="1"/>
</dbReference>
<keyword evidence="5 10" id="KW-1133">Transmembrane helix</keyword>
<evidence type="ECO:0000256" key="7">
    <source>
        <dbReference type="ARBA" id="ARBA00023004"/>
    </source>
</evidence>
<comment type="caution">
    <text evidence="13">The sequence shown here is derived from an EMBL/GenBank/DDBJ whole genome shotgun (WGS) entry which is preliminary data.</text>
</comment>
<dbReference type="GO" id="GO:0016491">
    <property type="term" value="F:oxidoreductase activity"/>
    <property type="evidence" value="ECO:0007669"/>
    <property type="project" value="UniProtKB-KW"/>
</dbReference>
<keyword evidence="7" id="KW-0408">Iron</keyword>
<feature type="transmembrane region" description="Helical" evidence="10">
    <location>
        <begin position="150"/>
        <end position="172"/>
    </location>
</feature>